<keyword evidence="9" id="KW-0326">Glycosidase</keyword>
<comment type="catalytic activity">
    <reaction evidence="1">
        <text>Hydrolysis of DNA containing ring-opened 7-methylguanine residues, releasing 2,6-diamino-4-hydroxy-5-(N-methyl)formamidopyrimidine.</text>
        <dbReference type="EC" id="3.2.2.23"/>
    </reaction>
</comment>
<evidence type="ECO:0000256" key="8">
    <source>
        <dbReference type="ARBA" id="ARBA00023268"/>
    </source>
</evidence>
<proteinExistence type="inferred from homology"/>
<dbReference type="Gene3D" id="1.10.8.50">
    <property type="match status" value="1"/>
</dbReference>
<keyword evidence="3" id="KW-0227">DNA damage</keyword>
<dbReference type="Pfam" id="PF01149">
    <property type="entry name" value="Fapy_DNA_glyco"/>
    <property type="match status" value="1"/>
</dbReference>
<feature type="region of interest" description="Disordered" evidence="10">
    <location>
        <begin position="302"/>
        <end position="432"/>
    </location>
</feature>
<dbReference type="GO" id="GO:0008270">
    <property type="term" value="F:zinc ion binding"/>
    <property type="evidence" value="ECO:0007669"/>
    <property type="project" value="InterPro"/>
</dbReference>
<evidence type="ECO:0000313" key="12">
    <source>
        <dbReference type="EMBL" id="KAK3331986.1"/>
    </source>
</evidence>
<dbReference type="Proteomes" id="UP001286456">
    <property type="component" value="Unassembled WGS sequence"/>
</dbReference>
<keyword evidence="4" id="KW-0378">Hydrolase</keyword>
<reference evidence="12" key="2">
    <citation type="submission" date="2023-06" db="EMBL/GenBank/DDBJ databases">
        <authorList>
            <consortium name="Lawrence Berkeley National Laboratory"/>
            <person name="Haridas S."/>
            <person name="Hensen N."/>
            <person name="Bonometti L."/>
            <person name="Westerberg I."/>
            <person name="Brannstrom I.O."/>
            <person name="Guillou S."/>
            <person name="Cros-Aarteil S."/>
            <person name="Calhoun S."/>
            <person name="Kuo A."/>
            <person name="Mondo S."/>
            <person name="Pangilinan J."/>
            <person name="Riley R."/>
            <person name="Labutti K."/>
            <person name="Andreopoulos B."/>
            <person name="Lipzen A."/>
            <person name="Chen C."/>
            <person name="Yanf M."/>
            <person name="Daum C."/>
            <person name="Ng V."/>
            <person name="Clum A."/>
            <person name="Steindorff A."/>
            <person name="Ohm R."/>
            <person name="Martin F."/>
            <person name="Silar P."/>
            <person name="Natvig D."/>
            <person name="Lalanne C."/>
            <person name="Gautier V."/>
            <person name="Ament-Velasquez S.L."/>
            <person name="Kruys A."/>
            <person name="Hutchinson M.I."/>
            <person name="Powell A.J."/>
            <person name="Barry K."/>
            <person name="Miller A.N."/>
            <person name="Grigoriev I.V."/>
            <person name="Debuchy R."/>
            <person name="Gladieux P."/>
            <person name="Thoren M.H."/>
            <person name="Johannesson H."/>
        </authorList>
    </citation>
    <scope>NUCLEOTIDE SEQUENCE</scope>
    <source>
        <strain evidence="12">SMH4131-1</strain>
    </source>
</reference>
<keyword evidence="5" id="KW-0238">DNA-binding</keyword>
<dbReference type="GO" id="GO:0008534">
    <property type="term" value="F:oxidized purine nucleobase lesion DNA N-glycosylase activity"/>
    <property type="evidence" value="ECO:0007669"/>
    <property type="project" value="UniProtKB-EC"/>
</dbReference>
<evidence type="ECO:0000256" key="1">
    <source>
        <dbReference type="ARBA" id="ARBA00001668"/>
    </source>
</evidence>
<reference evidence="12" key="1">
    <citation type="journal article" date="2023" name="Mol. Phylogenet. Evol.">
        <title>Genome-scale phylogeny and comparative genomics of the fungal order Sordariales.</title>
        <authorList>
            <person name="Hensen N."/>
            <person name="Bonometti L."/>
            <person name="Westerberg I."/>
            <person name="Brannstrom I.O."/>
            <person name="Guillou S."/>
            <person name="Cros-Aarteil S."/>
            <person name="Calhoun S."/>
            <person name="Haridas S."/>
            <person name="Kuo A."/>
            <person name="Mondo S."/>
            <person name="Pangilinan J."/>
            <person name="Riley R."/>
            <person name="LaButti K."/>
            <person name="Andreopoulos B."/>
            <person name="Lipzen A."/>
            <person name="Chen C."/>
            <person name="Yan M."/>
            <person name="Daum C."/>
            <person name="Ng V."/>
            <person name="Clum A."/>
            <person name="Steindorff A."/>
            <person name="Ohm R.A."/>
            <person name="Martin F."/>
            <person name="Silar P."/>
            <person name="Natvig D.O."/>
            <person name="Lalanne C."/>
            <person name="Gautier V."/>
            <person name="Ament-Velasquez S.L."/>
            <person name="Kruys A."/>
            <person name="Hutchinson M.I."/>
            <person name="Powell A.J."/>
            <person name="Barry K."/>
            <person name="Miller A.N."/>
            <person name="Grigoriev I.V."/>
            <person name="Debuchy R."/>
            <person name="Gladieux P."/>
            <person name="Hiltunen Thoren M."/>
            <person name="Johannesson H."/>
        </authorList>
    </citation>
    <scope>NUCLEOTIDE SEQUENCE</scope>
    <source>
        <strain evidence="12">SMH4131-1</strain>
    </source>
</reference>
<dbReference type="CDD" id="cd08972">
    <property type="entry name" value="PF_Nei_N"/>
    <property type="match status" value="1"/>
</dbReference>
<evidence type="ECO:0000256" key="10">
    <source>
        <dbReference type="SAM" id="MobiDB-lite"/>
    </source>
</evidence>
<name>A0AAE0IWT2_9PEZI</name>
<evidence type="ECO:0000256" key="2">
    <source>
        <dbReference type="ARBA" id="ARBA00009409"/>
    </source>
</evidence>
<dbReference type="SMART" id="SM01232">
    <property type="entry name" value="H2TH"/>
    <property type="match status" value="1"/>
</dbReference>
<evidence type="ECO:0000256" key="6">
    <source>
        <dbReference type="ARBA" id="ARBA00023204"/>
    </source>
</evidence>
<feature type="compositionally biased region" description="Acidic residues" evidence="10">
    <location>
        <begin position="343"/>
        <end position="353"/>
    </location>
</feature>
<dbReference type="SUPFAM" id="SSF81624">
    <property type="entry name" value="N-terminal domain of MutM-like DNA repair proteins"/>
    <property type="match status" value="1"/>
</dbReference>
<protein>
    <recommendedName>
        <fullName evidence="11">Formamidopyrimidine-DNA glycosylase catalytic domain-containing protein</fullName>
    </recommendedName>
</protein>
<comment type="caution">
    <text evidence="12">The sequence shown here is derived from an EMBL/GenBank/DDBJ whole genome shotgun (WGS) entry which is preliminary data.</text>
</comment>
<dbReference type="PANTHER" id="PTHR22993">
    <property type="entry name" value="FORMAMIDOPYRIMIDINE-DNA GLYCOSYLASE"/>
    <property type="match status" value="1"/>
</dbReference>
<dbReference type="SMART" id="SM00898">
    <property type="entry name" value="Fapy_DNA_glyco"/>
    <property type="match status" value="1"/>
</dbReference>
<dbReference type="AlphaFoldDB" id="A0AAE0IWT2"/>
<dbReference type="FunFam" id="1.10.8.50:FF:000009">
    <property type="entry name" value="Formamidopyrimidine-DNA glycosylase"/>
    <property type="match status" value="1"/>
</dbReference>
<dbReference type="EMBL" id="JAUEPO010000002">
    <property type="protein sequence ID" value="KAK3331986.1"/>
    <property type="molecule type" value="Genomic_DNA"/>
</dbReference>
<keyword evidence="13" id="KW-1185">Reference proteome</keyword>
<keyword evidence="7" id="KW-0456">Lyase</keyword>
<dbReference type="GO" id="GO:0016829">
    <property type="term" value="F:lyase activity"/>
    <property type="evidence" value="ECO:0007669"/>
    <property type="project" value="UniProtKB-KW"/>
</dbReference>
<evidence type="ECO:0000256" key="3">
    <source>
        <dbReference type="ARBA" id="ARBA00022763"/>
    </source>
</evidence>
<organism evidence="12 13">
    <name type="scientific">Cercophora scortea</name>
    <dbReference type="NCBI Taxonomy" id="314031"/>
    <lineage>
        <taxon>Eukaryota</taxon>
        <taxon>Fungi</taxon>
        <taxon>Dikarya</taxon>
        <taxon>Ascomycota</taxon>
        <taxon>Pezizomycotina</taxon>
        <taxon>Sordariomycetes</taxon>
        <taxon>Sordariomycetidae</taxon>
        <taxon>Sordariales</taxon>
        <taxon>Lasiosphaeriaceae</taxon>
        <taxon>Cercophora</taxon>
    </lineage>
</organism>
<accession>A0AAE0IWT2</accession>
<dbReference type="PANTHER" id="PTHR22993:SF9">
    <property type="entry name" value="FORMAMIDOPYRIMIDINE-DNA GLYCOSYLASE"/>
    <property type="match status" value="1"/>
</dbReference>
<dbReference type="Gene3D" id="3.20.190.10">
    <property type="entry name" value="MutM-like, N-terminal"/>
    <property type="match status" value="1"/>
</dbReference>
<dbReference type="PROSITE" id="PS51068">
    <property type="entry name" value="FPG_CAT"/>
    <property type="match status" value="1"/>
</dbReference>
<dbReference type="GO" id="GO:0006284">
    <property type="term" value="P:base-excision repair"/>
    <property type="evidence" value="ECO:0007669"/>
    <property type="project" value="InterPro"/>
</dbReference>
<keyword evidence="8" id="KW-0511">Multifunctional enzyme</keyword>
<dbReference type="InterPro" id="IPR012319">
    <property type="entry name" value="FPG_cat"/>
</dbReference>
<evidence type="ECO:0000256" key="9">
    <source>
        <dbReference type="ARBA" id="ARBA00023295"/>
    </source>
</evidence>
<keyword evidence="6" id="KW-0234">DNA repair</keyword>
<comment type="similarity">
    <text evidence="2">Belongs to the FPG family.</text>
</comment>
<evidence type="ECO:0000256" key="5">
    <source>
        <dbReference type="ARBA" id="ARBA00023125"/>
    </source>
</evidence>
<feature type="compositionally biased region" description="Basic and acidic residues" evidence="10">
    <location>
        <begin position="406"/>
        <end position="423"/>
    </location>
</feature>
<dbReference type="GO" id="GO:0003906">
    <property type="term" value="F:DNA-(apurinic or apyrimidinic site) endonuclease activity"/>
    <property type="evidence" value="ECO:0007669"/>
    <property type="project" value="InterPro"/>
</dbReference>
<sequence>MPEIAEIARIVHFLRIHLVGKTIKNATAIEDTNVFGKVGTTGPEVAAALTGKKVLSAGTQGKYFWLELDQAPHPVMHFGMTGWIHIKGEKTAYTNYYKKMKSGELDAWPPKYWKFQLQTEDPVVEIAFTDPRRFGRVRLVDCPGESIRKHSPLVENGPDPVVDVDVFTEDYLKKRMRSRHVPIKALLLDQSVISGIGNWVADEVLYQAKLHPEQYCDDFDDDRVKKLYDSIRYVCQTAVDKLGDSDEFPDHWLFNYRWGKGAKGASSHLPSGEKLAFLTVGGRTSCYAPAVQKVSGRIVPGVKEEPMESDQEKPKSKKAAKAESSGEGKKVQSKKRTSKARDEEEEEDEESEEEKPSKKTKIIPGKKSSARSVGKKLEESSEDDEKPTKKSKRGPVQRQSARSNGRRTDDEKIASSKPEEVGRRRSGRLQGK</sequence>
<gene>
    <name evidence="12" type="ORF">B0T19DRAFT_90791</name>
</gene>
<dbReference type="InterPro" id="IPR015886">
    <property type="entry name" value="H2TH_FPG"/>
</dbReference>
<evidence type="ECO:0000313" key="13">
    <source>
        <dbReference type="Proteomes" id="UP001286456"/>
    </source>
</evidence>
<dbReference type="Pfam" id="PF06831">
    <property type="entry name" value="H2TH"/>
    <property type="match status" value="1"/>
</dbReference>
<evidence type="ECO:0000256" key="7">
    <source>
        <dbReference type="ARBA" id="ARBA00023239"/>
    </source>
</evidence>
<dbReference type="InterPro" id="IPR035937">
    <property type="entry name" value="FPG_N"/>
</dbReference>
<evidence type="ECO:0000256" key="4">
    <source>
        <dbReference type="ARBA" id="ARBA00022801"/>
    </source>
</evidence>
<dbReference type="InterPro" id="IPR010979">
    <property type="entry name" value="Ribosomal_uS13-like_H2TH"/>
</dbReference>
<dbReference type="GO" id="GO:0003684">
    <property type="term" value="F:damaged DNA binding"/>
    <property type="evidence" value="ECO:0007669"/>
    <property type="project" value="InterPro"/>
</dbReference>
<dbReference type="SUPFAM" id="SSF46946">
    <property type="entry name" value="S13-like H2TH domain"/>
    <property type="match status" value="1"/>
</dbReference>
<evidence type="ECO:0000259" key="11">
    <source>
        <dbReference type="PROSITE" id="PS51068"/>
    </source>
</evidence>
<feature type="domain" description="Formamidopyrimidine-DNA glycosylase catalytic" evidence="11">
    <location>
        <begin position="2"/>
        <end position="135"/>
    </location>
</feature>
<dbReference type="GO" id="GO:0005634">
    <property type="term" value="C:nucleus"/>
    <property type="evidence" value="ECO:0007669"/>
    <property type="project" value="TreeGrafter"/>
</dbReference>
<feature type="compositionally biased region" description="Basic and acidic residues" evidence="10">
    <location>
        <begin position="302"/>
        <end position="330"/>
    </location>
</feature>